<dbReference type="EMBL" id="VYQF01000007">
    <property type="protein sequence ID" value="KAA9036640.1"/>
    <property type="molecule type" value="Genomic_DNA"/>
</dbReference>
<dbReference type="Pfam" id="PF13489">
    <property type="entry name" value="Methyltransf_23"/>
    <property type="match status" value="1"/>
</dbReference>
<name>A0A5J5IDM0_9BACT</name>
<dbReference type="Gene3D" id="2.20.25.10">
    <property type="match status" value="1"/>
</dbReference>
<dbReference type="PANTHER" id="PTHR43861">
    <property type="entry name" value="TRANS-ACONITATE 2-METHYLTRANSFERASE-RELATED"/>
    <property type="match status" value="1"/>
</dbReference>
<dbReference type="InterPro" id="IPR029063">
    <property type="entry name" value="SAM-dependent_MTases_sf"/>
</dbReference>
<organism evidence="1 2">
    <name type="scientific">Ginsengibacter hankyongi</name>
    <dbReference type="NCBI Taxonomy" id="2607284"/>
    <lineage>
        <taxon>Bacteria</taxon>
        <taxon>Pseudomonadati</taxon>
        <taxon>Bacteroidota</taxon>
        <taxon>Chitinophagia</taxon>
        <taxon>Chitinophagales</taxon>
        <taxon>Chitinophagaceae</taxon>
        <taxon>Ginsengibacter</taxon>
    </lineage>
</organism>
<evidence type="ECO:0000313" key="2">
    <source>
        <dbReference type="Proteomes" id="UP000326903"/>
    </source>
</evidence>
<protein>
    <submittedName>
        <fullName evidence="1">Methyltransferase domain-containing protein</fullName>
    </submittedName>
</protein>
<comment type="caution">
    <text evidence="1">The sequence shown here is derived from an EMBL/GenBank/DDBJ whole genome shotgun (WGS) entry which is preliminary data.</text>
</comment>
<dbReference type="Gene3D" id="3.40.50.150">
    <property type="entry name" value="Vaccinia Virus protein VP39"/>
    <property type="match status" value="1"/>
</dbReference>
<keyword evidence="1" id="KW-0808">Transferase</keyword>
<accession>A0A5J5IDM0</accession>
<keyword evidence="2" id="KW-1185">Reference proteome</keyword>
<sequence length="301" mass="34421">MKDFLLEILRDPVTGNALIYDKEKKVLNTGRGESLYKIKDDVPLILIDEPIPASSPLHQNVNTSFNYAHHYQKDSEVYDYFKNNEISATKTEIERLHKTIIKSIPDNADLIIDVGCGNGWLAGYFIKKNLKVISMDISSINPVKALRKYPGENHAALVADVFHFPVKNNSIDCIVASEIMEHVHDPKLFVQILVEKLKPGGKLIITTPYNEKIEYYLCVHCNLPTPKNAHLHSFNKDNIKDVIGNNRVKWKTKATANRFLIRTRLNVLFRFLPAGLWNIFDALMNKIINSPTRFIIEIVKE</sequence>
<dbReference type="SUPFAM" id="SSF158997">
    <property type="entry name" value="Trm112p-like"/>
    <property type="match status" value="1"/>
</dbReference>
<proteinExistence type="predicted"/>
<dbReference type="GO" id="GO:0008168">
    <property type="term" value="F:methyltransferase activity"/>
    <property type="evidence" value="ECO:0007669"/>
    <property type="project" value="UniProtKB-KW"/>
</dbReference>
<evidence type="ECO:0000313" key="1">
    <source>
        <dbReference type="EMBL" id="KAA9036640.1"/>
    </source>
</evidence>
<reference evidence="1 2" key="1">
    <citation type="submission" date="2019-09" db="EMBL/GenBank/DDBJ databases">
        <title>Draft genome sequence of Ginsengibacter sp. BR5-29.</title>
        <authorList>
            <person name="Im W.-T."/>
        </authorList>
    </citation>
    <scope>NUCLEOTIDE SEQUENCE [LARGE SCALE GENOMIC DNA]</scope>
    <source>
        <strain evidence="1 2">BR5-29</strain>
    </source>
</reference>
<dbReference type="RefSeq" id="WP_150416381.1">
    <property type="nucleotide sequence ID" value="NZ_VYQF01000007.1"/>
</dbReference>
<gene>
    <name evidence="1" type="ORF">FW778_18685</name>
</gene>
<keyword evidence="1" id="KW-0489">Methyltransferase</keyword>
<dbReference type="AlphaFoldDB" id="A0A5J5IDM0"/>
<dbReference type="CDD" id="cd02440">
    <property type="entry name" value="AdoMet_MTases"/>
    <property type="match status" value="1"/>
</dbReference>
<dbReference type="Proteomes" id="UP000326903">
    <property type="component" value="Unassembled WGS sequence"/>
</dbReference>
<dbReference type="SUPFAM" id="SSF53335">
    <property type="entry name" value="S-adenosyl-L-methionine-dependent methyltransferases"/>
    <property type="match status" value="1"/>
</dbReference>
<dbReference type="GO" id="GO:0032259">
    <property type="term" value="P:methylation"/>
    <property type="evidence" value="ECO:0007669"/>
    <property type="project" value="UniProtKB-KW"/>
</dbReference>